<dbReference type="InterPro" id="IPR037401">
    <property type="entry name" value="SnoaL-like"/>
</dbReference>
<reference evidence="3" key="1">
    <citation type="submission" date="2023-11" db="EMBL/GenBank/DDBJ databases">
        <authorList>
            <person name="Alioto T."/>
            <person name="Alioto T."/>
            <person name="Gomez Garrido J."/>
        </authorList>
    </citation>
    <scope>NUCLEOTIDE SEQUENCE</scope>
</reference>
<evidence type="ECO:0000313" key="4">
    <source>
        <dbReference type="Proteomes" id="UP001296104"/>
    </source>
</evidence>
<dbReference type="EMBL" id="CAVMBE010000008">
    <property type="protein sequence ID" value="CAK3874772.1"/>
    <property type="molecule type" value="Genomic_DNA"/>
</dbReference>
<name>A0AAI9E5V1_9PEZI</name>
<organism evidence="3 4">
    <name type="scientific">Lecanosticta acicola</name>
    <dbReference type="NCBI Taxonomy" id="111012"/>
    <lineage>
        <taxon>Eukaryota</taxon>
        <taxon>Fungi</taxon>
        <taxon>Dikarya</taxon>
        <taxon>Ascomycota</taxon>
        <taxon>Pezizomycotina</taxon>
        <taxon>Dothideomycetes</taxon>
        <taxon>Dothideomycetidae</taxon>
        <taxon>Mycosphaerellales</taxon>
        <taxon>Mycosphaerellaceae</taxon>
        <taxon>Lecanosticta</taxon>
    </lineage>
</organism>
<accession>A0AAI9E5V1</accession>
<dbReference type="SUPFAM" id="SSF54427">
    <property type="entry name" value="NTF2-like"/>
    <property type="match status" value="1"/>
</dbReference>
<dbReference type="AlphaFoldDB" id="A0AAI9E5V1"/>
<evidence type="ECO:0000259" key="2">
    <source>
        <dbReference type="Pfam" id="PF13577"/>
    </source>
</evidence>
<keyword evidence="4" id="KW-1185">Reference proteome</keyword>
<feature type="region of interest" description="Disordered" evidence="1">
    <location>
        <begin position="1"/>
        <end position="22"/>
    </location>
</feature>
<dbReference type="InterPro" id="IPR032710">
    <property type="entry name" value="NTF2-like_dom_sf"/>
</dbReference>
<dbReference type="Pfam" id="PF13577">
    <property type="entry name" value="SnoaL_4"/>
    <property type="match status" value="1"/>
</dbReference>
<feature type="domain" description="SnoaL-like" evidence="2">
    <location>
        <begin position="25"/>
        <end position="150"/>
    </location>
</feature>
<evidence type="ECO:0000256" key="1">
    <source>
        <dbReference type="SAM" id="MobiDB-lite"/>
    </source>
</evidence>
<gene>
    <name evidence="3" type="ORF">LECACI_7A002044</name>
</gene>
<dbReference type="Proteomes" id="UP001296104">
    <property type="component" value="Unassembled WGS sequence"/>
</dbReference>
<dbReference type="Gene3D" id="3.10.450.50">
    <property type="match status" value="1"/>
</dbReference>
<sequence>MGSVEAPISSRKALPPLLSPTPTPREAIADTLARFCMGMDTNDVELFDSAFTADAFWDLSGKKVSGLENIHKECYFHNIVKLDTTHMVSNLRIDISPSGNAAQLTCLFVAWHWPLGTGMHVDSHRFTSGGNYFFDVVKDGSSGLWKFTRFAMTKQWSEGDIAVMGHKKPTEMLKVEMNSTAPVGETS</sequence>
<comment type="caution">
    <text evidence="3">The sequence shown here is derived from an EMBL/GenBank/DDBJ whole genome shotgun (WGS) entry which is preliminary data.</text>
</comment>
<proteinExistence type="predicted"/>
<protein>
    <recommendedName>
        <fullName evidence="2">SnoaL-like domain-containing protein</fullName>
    </recommendedName>
</protein>
<evidence type="ECO:0000313" key="3">
    <source>
        <dbReference type="EMBL" id="CAK3874772.1"/>
    </source>
</evidence>